<evidence type="ECO:0000313" key="3">
    <source>
        <dbReference type="Proteomes" id="UP001460679"/>
    </source>
</evidence>
<feature type="domain" description="Rad50/SbcC-type AAA" evidence="1">
    <location>
        <begin position="42"/>
        <end position="226"/>
    </location>
</feature>
<dbReference type="Gene3D" id="3.40.50.300">
    <property type="entry name" value="P-loop containing nucleotide triphosphate hydrolases"/>
    <property type="match status" value="1"/>
</dbReference>
<proteinExistence type="predicted"/>
<dbReference type="SUPFAM" id="SSF52540">
    <property type="entry name" value="P-loop containing nucleoside triphosphate hydrolases"/>
    <property type="match status" value="1"/>
</dbReference>
<name>A0ABZ2RSJ8_9BACT</name>
<evidence type="ECO:0000259" key="1">
    <source>
        <dbReference type="Pfam" id="PF13476"/>
    </source>
</evidence>
<keyword evidence="3" id="KW-1185">Reference proteome</keyword>
<accession>A0ABZ2RSJ8</accession>
<dbReference type="Pfam" id="PF13476">
    <property type="entry name" value="AAA_23"/>
    <property type="match status" value="1"/>
</dbReference>
<dbReference type="InterPro" id="IPR027417">
    <property type="entry name" value="P-loop_NTPase"/>
</dbReference>
<gene>
    <name evidence="2" type="ORF">WG616_01155</name>
</gene>
<sequence length="404" mass="46778">MSQNIKTLKLLEVQIENVKGVKEFKKTLTDNQNLNELFLELPNGAGKSTILDAITYMFIAKNTKNKPLELQNVLEANKMPFISLIIEVDNKKYKLTNQQRLIYQIYDISDINNPLPLCSKNTRAEYSAILQQIIPNIKAFYLFSNVDNFVQLSSLEKNRAIIEAFIQSPFFDVEELKKIYFNKYPQASAQTDKIVNALNYFLHNNANILEARKPLKKQLSKITTNLDFGGFLGSLQPFIEQYIAQKYNNNPQPYFDKKEDRALYFVASKLVEELETQKQAQQDKILSISQKMQVLDDINLCINIYLNDVIKKLGLDFSVKTWTIDSKTQEEKTDFEISKNFIPLEQLNTASQIEINIQICQMLQKFYNLKSFLIIDNAERLDANNRINLGHKFNNLQIIATKVK</sequence>
<reference evidence="2" key="1">
    <citation type="submission" date="2024-03" db="EMBL/GenBank/DDBJ databases">
        <title>Complete genome sequence of Mycoplasma gypis type strain B1/T1.</title>
        <authorList>
            <person name="Spergser J."/>
        </authorList>
    </citation>
    <scope>NUCLEOTIDE SEQUENCE [LARGE SCALE GENOMIC DNA]</scope>
    <source>
        <strain evidence="2">B1/T1</strain>
    </source>
</reference>
<protein>
    <submittedName>
        <fullName evidence="2">AAA family ATPase</fullName>
    </submittedName>
</protein>
<dbReference type="RefSeq" id="WP_205499016.1">
    <property type="nucleotide sequence ID" value="NZ_CP148066.1"/>
</dbReference>
<evidence type="ECO:0000313" key="2">
    <source>
        <dbReference type="EMBL" id="WXL28625.1"/>
    </source>
</evidence>
<dbReference type="Proteomes" id="UP001460679">
    <property type="component" value="Chromosome"/>
</dbReference>
<dbReference type="InterPro" id="IPR038729">
    <property type="entry name" value="Rad50/SbcC_AAA"/>
</dbReference>
<dbReference type="EMBL" id="CP148066">
    <property type="protein sequence ID" value="WXL28625.1"/>
    <property type="molecule type" value="Genomic_DNA"/>
</dbReference>
<organism evidence="2 3">
    <name type="scientific">[Mycoplasma] gypis</name>
    <dbReference type="NCBI Taxonomy" id="92404"/>
    <lineage>
        <taxon>Bacteria</taxon>
        <taxon>Bacillati</taxon>
        <taxon>Mycoplasmatota</taxon>
        <taxon>Mycoplasmoidales</taxon>
        <taxon>Metamycoplasmataceae</taxon>
        <taxon>Metamycoplasma</taxon>
    </lineage>
</organism>